<dbReference type="EMBL" id="CAKOGP040000113">
    <property type="protein sequence ID" value="CAJ1930895.1"/>
    <property type="molecule type" value="Genomic_DNA"/>
</dbReference>
<feature type="compositionally biased region" description="Basic and acidic residues" evidence="1">
    <location>
        <begin position="84"/>
        <end position="94"/>
    </location>
</feature>
<dbReference type="AlphaFoldDB" id="A0AAD2FDS9"/>
<feature type="transmembrane region" description="Helical" evidence="2">
    <location>
        <begin position="118"/>
        <end position="140"/>
    </location>
</feature>
<keyword evidence="2" id="KW-1133">Transmembrane helix</keyword>
<feature type="transmembrane region" description="Helical" evidence="2">
    <location>
        <begin position="221"/>
        <end position="238"/>
    </location>
</feature>
<feature type="compositionally biased region" description="Low complexity" evidence="1">
    <location>
        <begin position="72"/>
        <end position="81"/>
    </location>
</feature>
<dbReference type="Proteomes" id="UP001295423">
    <property type="component" value="Unassembled WGS sequence"/>
</dbReference>
<accession>A0AAD2FDS9</accession>
<feature type="transmembrane region" description="Helical" evidence="2">
    <location>
        <begin position="178"/>
        <end position="200"/>
    </location>
</feature>
<proteinExistence type="predicted"/>
<gene>
    <name evidence="3" type="ORF">CYCCA115_LOCUS2140</name>
</gene>
<name>A0AAD2FDS9_9STRA</name>
<feature type="region of interest" description="Disordered" evidence="1">
    <location>
        <begin position="10"/>
        <end position="99"/>
    </location>
</feature>
<evidence type="ECO:0000313" key="4">
    <source>
        <dbReference type="Proteomes" id="UP001295423"/>
    </source>
</evidence>
<keyword evidence="4" id="KW-1185">Reference proteome</keyword>
<keyword evidence="2" id="KW-0812">Transmembrane</keyword>
<evidence type="ECO:0000313" key="3">
    <source>
        <dbReference type="EMBL" id="CAJ1930895.1"/>
    </source>
</evidence>
<feature type="compositionally biased region" description="Acidic residues" evidence="1">
    <location>
        <begin position="61"/>
        <end position="71"/>
    </location>
</feature>
<evidence type="ECO:0000256" key="1">
    <source>
        <dbReference type="SAM" id="MobiDB-lite"/>
    </source>
</evidence>
<organism evidence="3 4">
    <name type="scientific">Cylindrotheca closterium</name>
    <dbReference type="NCBI Taxonomy" id="2856"/>
    <lineage>
        <taxon>Eukaryota</taxon>
        <taxon>Sar</taxon>
        <taxon>Stramenopiles</taxon>
        <taxon>Ochrophyta</taxon>
        <taxon>Bacillariophyta</taxon>
        <taxon>Bacillariophyceae</taxon>
        <taxon>Bacillariophycidae</taxon>
        <taxon>Bacillariales</taxon>
        <taxon>Bacillariaceae</taxon>
        <taxon>Cylindrotheca</taxon>
    </lineage>
</organism>
<evidence type="ECO:0000256" key="2">
    <source>
        <dbReference type="SAM" id="Phobius"/>
    </source>
</evidence>
<keyword evidence="2" id="KW-0472">Membrane</keyword>
<reference evidence="3" key="1">
    <citation type="submission" date="2023-08" db="EMBL/GenBank/DDBJ databases">
        <authorList>
            <person name="Audoor S."/>
            <person name="Bilcke G."/>
        </authorList>
    </citation>
    <scope>NUCLEOTIDE SEQUENCE</scope>
</reference>
<protein>
    <submittedName>
        <fullName evidence="3">Uncharacterized protein</fullName>
    </submittedName>
</protein>
<feature type="transmembrane region" description="Helical" evidence="2">
    <location>
        <begin position="292"/>
        <end position="320"/>
    </location>
</feature>
<comment type="caution">
    <text evidence="3">The sequence shown here is derived from an EMBL/GenBank/DDBJ whole genome shotgun (WGS) entry which is preliminary data.</text>
</comment>
<sequence>MLLFKVCLGNNDTEESKWPKNAMLTPPEEAVLLEPSRGADKASMKLFSKSNSLPGLQESFGPEDEDGESDSSSDVSSMSSEQEGDAKKTIEETTSHMNPKAAEYLNKRGNMTPLQEKINGLTTLPAGIYCAIFCLTGSWLSQTMIQETRQEAAIGSDFQGDGCISVSWLPNLHAMPPLTVIAGAMSMILHMPFSFIYHCIYAHKLSSTARIDHWSRRMDQCMLHVYSALLSYAFSGRLDFFLVNLVLNVDCIVKQWEKRIIPVRNQSRLVLSIMCFTLPILENGDYSYFGRLYATMAIAFAVFTTYPFGGWSHTVFHLIFWNVPPMMMTYIPTLPASQDQLQLAAQCAVWAGSS</sequence>